<evidence type="ECO:0008006" key="3">
    <source>
        <dbReference type="Google" id="ProtNLM"/>
    </source>
</evidence>
<dbReference type="PANTHER" id="PTHR33993">
    <property type="entry name" value="GLYOXALASE-RELATED"/>
    <property type="match status" value="1"/>
</dbReference>
<evidence type="ECO:0000313" key="1">
    <source>
        <dbReference type="EMBL" id="TFZ83347.1"/>
    </source>
</evidence>
<proteinExistence type="predicted"/>
<organism evidence="1 2">
    <name type="scientific">Candidatus Macondimonas diazotrophica</name>
    <dbReference type="NCBI Taxonomy" id="2305248"/>
    <lineage>
        <taxon>Bacteria</taxon>
        <taxon>Pseudomonadati</taxon>
        <taxon>Pseudomonadota</taxon>
        <taxon>Gammaproteobacteria</taxon>
        <taxon>Chromatiales</taxon>
        <taxon>Ectothiorhodospiraceae</taxon>
        <taxon>Candidatus Macondimonas</taxon>
    </lineage>
</organism>
<evidence type="ECO:0000313" key="2">
    <source>
        <dbReference type="Proteomes" id="UP000297890"/>
    </source>
</evidence>
<dbReference type="Gene3D" id="3.10.180.10">
    <property type="entry name" value="2,3-Dihydroxybiphenyl 1,2-Dioxygenase, domain 1"/>
    <property type="match status" value="1"/>
</dbReference>
<dbReference type="SUPFAM" id="SSF54593">
    <property type="entry name" value="Glyoxalase/Bleomycin resistance protein/Dihydroxybiphenyl dioxygenase"/>
    <property type="match status" value="1"/>
</dbReference>
<dbReference type="EMBL" id="SRIO01000004">
    <property type="protein sequence ID" value="TFZ83347.1"/>
    <property type="molecule type" value="Genomic_DNA"/>
</dbReference>
<dbReference type="AlphaFoldDB" id="A0A4Z0FBZ5"/>
<reference evidence="1 2" key="1">
    <citation type="journal article" date="2019" name="ISME J.">
        <title>Candidatus Macondimonas diazotrophica, a novel gammaproteobacterial genus dominating crude-oil-contaminated coastal sediments.</title>
        <authorList>
            <person name="Karthikeyan S."/>
            <person name="Konstantinidis K."/>
        </authorList>
    </citation>
    <scope>NUCLEOTIDE SEQUENCE [LARGE SCALE GENOMIC DNA]</scope>
    <source>
        <strain evidence="1 2">KTK01</strain>
    </source>
</reference>
<dbReference type="RefSeq" id="WP_135281227.1">
    <property type="nucleotide sequence ID" value="NZ_SRIO01000004.1"/>
</dbReference>
<dbReference type="PANTHER" id="PTHR33993:SF14">
    <property type="entry name" value="GB|AAF24581.1"/>
    <property type="match status" value="1"/>
</dbReference>
<comment type="caution">
    <text evidence="1">The sequence shown here is derived from an EMBL/GenBank/DDBJ whole genome shotgun (WGS) entry which is preliminary data.</text>
</comment>
<dbReference type="Proteomes" id="UP000297890">
    <property type="component" value="Unassembled WGS sequence"/>
</dbReference>
<gene>
    <name evidence="1" type="ORF">E4680_04665</name>
</gene>
<dbReference type="InterPro" id="IPR052164">
    <property type="entry name" value="Anthracycline_SecMetBiosynth"/>
</dbReference>
<dbReference type="InterPro" id="IPR029068">
    <property type="entry name" value="Glyas_Bleomycin-R_OHBP_Dase"/>
</dbReference>
<dbReference type="OrthoDB" id="9793039at2"/>
<sequence length="114" mass="12547">MEWHCRDATAVSTFLGELFGWTFIHHGQRYRETSPEHGPRIGLLQVSDRPAGETQQAFIAIENLDEVLVRVPALGGAIAQTAVDIPDYGRYARIRAPDGTVLGLFEPVVSMSPT</sequence>
<accession>A0A4Z0FBZ5</accession>
<keyword evidence="2" id="KW-1185">Reference proteome</keyword>
<protein>
    <recommendedName>
        <fullName evidence="3">VOC family protein</fullName>
    </recommendedName>
</protein>
<name>A0A4Z0FBZ5_9GAMM</name>